<protein>
    <recommendedName>
        <fullName evidence="8">Transcription factor CBF/NF-Y/archaeal histone domain-containing protein</fullName>
    </recommendedName>
</protein>
<gene>
    <name evidence="9" type="ORF">DCAR_0417283</name>
</gene>
<dbReference type="FunFam" id="1.10.20.10:FF:000006">
    <property type="entry name" value="Nuclear transcription factor Y subunit gamma"/>
    <property type="match status" value="1"/>
</dbReference>
<keyword evidence="3" id="KW-0238">DNA-binding</keyword>
<evidence type="ECO:0000256" key="6">
    <source>
        <dbReference type="ARBA" id="ARBA00038129"/>
    </source>
</evidence>
<evidence type="ECO:0000256" key="5">
    <source>
        <dbReference type="ARBA" id="ARBA00023242"/>
    </source>
</evidence>
<evidence type="ECO:0000313" key="10">
    <source>
        <dbReference type="Proteomes" id="UP000077755"/>
    </source>
</evidence>
<comment type="subcellular location">
    <subcellularLocation>
        <location evidence="1">Nucleus</location>
    </subcellularLocation>
</comment>
<reference evidence="9" key="2">
    <citation type="submission" date="2022-03" db="EMBL/GenBank/DDBJ databases">
        <title>Draft title - Genomic analysis of global carrot germplasm unveils the trajectory of domestication and the origin of high carotenoid orange carrot.</title>
        <authorList>
            <person name="Iorizzo M."/>
            <person name="Ellison S."/>
            <person name="Senalik D."/>
            <person name="Macko-Podgorni A."/>
            <person name="Grzebelus D."/>
            <person name="Bostan H."/>
            <person name="Rolling W."/>
            <person name="Curaba J."/>
            <person name="Simon P."/>
        </authorList>
    </citation>
    <scope>NUCLEOTIDE SEQUENCE</scope>
    <source>
        <tissue evidence="9">Leaf</tissue>
    </source>
</reference>
<dbReference type="InterPro" id="IPR050568">
    <property type="entry name" value="Transcr_DNA_Rep_Reg"/>
</dbReference>
<feature type="region of interest" description="Disordered" evidence="7">
    <location>
        <begin position="116"/>
        <end position="169"/>
    </location>
</feature>
<evidence type="ECO:0000256" key="7">
    <source>
        <dbReference type="SAM" id="MobiDB-lite"/>
    </source>
</evidence>
<keyword evidence="5" id="KW-0539">Nucleus</keyword>
<dbReference type="Gene3D" id="1.10.20.10">
    <property type="entry name" value="Histone, subunit A"/>
    <property type="match status" value="1"/>
</dbReference>
<evidence type="ECO:0000256" key="4">
    <source>
        <dbReference type="ARBA" id="ARBA00023163"/>
    </source>
</evidence>
<accession>A0AAF0WXJ3</accession>
<dbReference type="PANTHER" id="PTHR10252">
    <property type="entry name" value="HISTONE-LIKE TRANSCRIPTION FACTOR CCAAT-RELATED"/>
    <property type="match status" value="1"/>
</dbReference>
<dbReference type="AlphaFoldDB" id="A0AAF0WXJ3"/>
<dbReference type="GO" id="GO:0046982">
    <property type="term" value="F:protein heterodimerization activity"/>
    <property type="evidence" value="ECO:0007669"/>
    <property type="project" value="InterPro"/>
</dbReference>
<dbReference type="Pfam" id="PF00808">
    <property type="entry name" value="CBFD_NFYB_HMF"/>
    <property type="match status" value="1"/>
</dbReference>
<proteinExistence type="inferred from homology"/>
<dbReference type="InterPro" id="IPR009072">
    <property type="entry name" value="Histone-fold"/>
</dbReference>
<keyword evidence="4" id="KW-0804">Transcription</keyword>
<evidence type="ECO:0000256" key="2">
    <source>
        <dbReference type="ARBA" id="ARBA00023015"/>
    </source>
</evidence>
<dbReference type="GO" id="GO:0000981">
    <property type="term" value="F:DNA-binding transcription factor activity, RNA polymerase II-specific"/>
    <property type="evidence" value="ECO:0007669"/>
    <property type="project" value="TreeGrafter"/>
</dbReference>
<dbReference type="CDD" id="cd22908">
    <property type="entry name" value="HFD_NFYC-like"/>
    <property type="match status" value="1"/>
</dbReference>
<dbReference type="SUPFAM" id="SSF47113">
    <property type="entry name" value="Histone-fold"/>
    <property type="match status" value="1"/>
</dbReference>
<dbReference type="EMBL" id="CP093346">
    <property type="protein sequence ID" value="WOG97942.1"/>
    <property type="molecule type" value="Genomic_DNA"/>
</dbReference>
<sequence length="169" mass="19353">MQEVVQTIDFKNHCLPLARIKKIMKADEDVRMISSEAPVLFSKACEMFIMELTKRSWMHTEENKRRTLQKSDIASAIAKTDIYDFLVDIIPRDEVKEEGPSVARAAIPLLAPPPEPLPYYMVPQQQEHAVGQEVFYPDEHPRPPSPPSPSAPYLPWESPQPENEEENDD</sequence>
<comment type="similarity">
    <text evidence="6">Belongs to the NFYC/HAP5 subunit family.</text>
</comment>
<keyword evidence="2" id="KW-0805">Transcription regulation</keyword>
<evidence type="ECO:0000256" key="3">
    <source>
        <dbReference type="ARBA" id="ARBA00023125"/>
    </source>
</evidence>
<dbReference type="PANTHER" id="PTHR10252:SF8">
    <property type="entry name" value="NUCLEAR TRANSCRIPTION FACTOR Y SUBUNIT GAMMA"/>
    <property type="match status" value="1"/>
</dbReference>
<evidence type="ECO:0000259" key="8">
    <source>
        <dbReference type="Pfam" id="PF00808"/>
    </source>
</evidence>
<feature type="compositionally biased region" description="Pro residues" evidence="7">
    <location>
        <begin position="143"/>
        <end position="152"/>
    </location>
</feature>
<reference evidence="9" key="1">
    <citation type="journal article" date="2016" name="Nat. Genet.">
        <title>A high-quality carrot genome assembly provides new insights into carotenoid accumulation and asterid genome evolution.</title>
        <authorList>
            <person name="Iorizzo M."/>
            <person name="Ellison S."/>
            <person name="Senalik D."/>
            <person name="Zeng P."/>
            <person name="Satapoomin P."/>
            <person name="Huang J."/>
            <person name="Bowman M."/>
            <person name="Iovene M."/>
            <person name="Sanseverino W."/>
            <person name="Cavagnaro P."/>
            <person name="Yildiz M."/>
            <person name="Macko-Podgorni A."/>
            <person name="Moranska E."/>
            <person name="Grzebelus E."/>
            <person name="Grzebelus D."/>
            <person name="Ashrafi H."/>
            <person name="Zheng Z."/>
            <person name="Cheng S."/>
            <person name="Spooner D."/>
            <person name="Van Deynze A."/>
            <person name="Simon P."/>
        </authorList>
    </citation>
    <scope>NUCLEOTIDE SEQUENCE</scope>
    <source>
        <tissue evidence="9">Leaf</tissue>
    </source>
</reference>
<evidence type="ECO:0000256" key="1">
    <source>
        <dbReference type="ARBA" id="ARBA00004123"/>
    </source>
</evidence>
<keyword evidence="10" id="KW-1185">Reference proteome</keyword>
<evidence type="ECO:0000313" key="9">
    <source>
        <dbReference type="EMBL" id="WOG97942.1"/>
    </source>
</evidence>
<feature type="domain" description="Transcription factor CBF/NF-Y/archaeal histone" evidence="8">
    <location>
        <begin position="15"/>
        <end position="77"/>
    </location>
</feature>
<dbReference type="InterPro" id="IPR003958">
    <property type="entry name" value="CBFA_NFYB_domain"/>
</dbReference>
<name>A0AAF0WXJ3_DAUCS</name>
<dbReference type="GO" id="GO:0000978">
    <property type="term" value="F:RNA polymerase II cis-regulatory region sequence-specific DNA binding"/>
    <property type="evidence" value="ECO:0007669"/>
    <property type="project" value="TreeGrafter"/>
</dbReference>
<dbReference type="GO" id="GO:0005634">
    <property type="term" value="C:nucleus"/>
    <property type="evidence" value="ECO:0007669"/>
    <property type="project" value="UniProtKB-SubCell"/>
</dbReference>
<dbReference type="Proteomes" id="UP000077755">
    <property type="component" value="Chromosome 4"/>
</dbReference>
<organism evidence="9 10">
    <name type="scientific">Daucus carota subsp. sativus</name>
    <name type="common">Carrot</name>
    <dbReference type="NCBI Taxonomy" id="79200"/>
    <lineage>
        <taxon>Eukaryota</taxon>
        <taxon>Viridiplantae</taxon>
        <taxon>Streptophyta</taxon>
        <taxon>Embryophyta</taxon>
        <taxon>Tracheophyta</taxon>
        <taxon>Spermatophyta</taxon>
        <taxon>Magnoliopsida</taxon>
        <taxon>eudicotyledons</taxon>
        <taxon>Gunneridae</taxon>
        <taxon>Pentapetalae</taxon>
        <taxon>asterids</taxon>
        <taxon>campanulids</taxon>
        <taxon>Apiales</taxon>
        <taxon>Apiaceae</taxon>
        <taxon>Apioideae</taxon>
        <taxon>Scandiceae</taxon>
        <taxon>Daucinae</taxon>
        <taxon>Daucus</taxon>
        <taxon>Daucus sect. Daucus</taxon>
    </lineage>
</organism>